<feature type="region of interest" description="Disordered" evidence="1">
    <location>
        <begin position="1"/>
        <end position="27"/>
    </location>
</feature>
<keyword evidence="3" id="KW-1185">Reference proteome</keyword>
<proteinExistence type="predicted"/>
<sequence length="82" mass="9525">MQSMPTPNLRNDFAVPSSHRPQDQHIHPSLPLDMFAESSTTLRPRPVQQPLVETLFKLYSTIVCHRGTDCHFIKFYECFCCM</sequence>
<accession>A0ABQ9YGR9</accession>
<dbReference type="EMBL" id="JARBJD010000008">
    <property type="protein sequence ID" value="KAK2962950.1"/>
    <property type="molecule type" value="Genomic_DNA"/>
</dbReference>
<protein>
    <submittedName>
        <fullName evidence="2">Uncharacterized protein</fullName>
    </submittedName>
</protein>
<evidence type="ECO:0000313" key="2">
    <source>
        <dbReference type="EMBL" id="KAK2962950.1"/>
    </source>
</evidence>
<evidence type="ECO:0000313" key="3">
    <source>
        <dbReference type="Proteomes" id="UP001281761"/>
    </source>
</evidence>
<dbReference type="Proteomes" id="UP001281761">
    <property type="component" value="Unassembled WGS sequence"/>
</dbReference>
<gene>
    <name evidence="2" type="ORF">BLNAU_1973</name>
</gene>
<comment type="caution">
    <text evidence="2">The sequence shown here is derived from an EMBL/GenBank/DDBJ whole genome shotgun (WGS) entry which is preliminary data.</text>
</comment>
<evidence type="ECO:0000256" key="1">
    <source>
        <dbReference type="SAM" id="MobiDB-lite"/>
    </source>
</evidence>
<name>A0ABQ9YGR9_9EUKA</name>
<reference evidence="2 3" key="1">
    <citation type="journal article" date="2022" name="bioRxiv">
        <title>Genomics of Preaxostyla Flagellates Illuminates Evolutionary Transitions and the Path Towards Mitochondrial Loss.</title>
        <authorList>
            <person name="Novak L.V.F."/>
            <person name="Treitli S.C."/>
            <person name="Pyrih J."/>
            <person name="Halakuc P."/>
            <person name="Pipaliya S.V."/>
            <person name="Vacek V."/>
            <person name="Brzon O."/>
            <person name="Soukal P."/>
            <person name="Eme L."/>
            <person name="Dacks J.B."/>
            <person name="Karnkowska A."/>
            <person name="Elias M."/>
            <person name="Hampl V."/>
        </authorList>
    </citation>
    <scope>NUCLEOTIDE SEQUENCE [LARGE SCALE GENOMIC DNA]</scope>
    <source>
        <strain evidence="2">NAU3</strain>
        <tissue evidence="2">Gut</tissue>
    </source>
</reference>
<organism evidence="2 3">
    <name type="scientific">Blattamonas nauphoetae</name>
    <dbReference type="NCBI Taxonomy" id="2049346"/>
    <lineage>
        <taxon>Eukaryota</taxon>
        <taxon>Metamonada</taxon>
        <taxon>Preaxostyla</taxon>
        <taxon>Oxymonadida</taxon>
        <taxon>Blattamonas</taxon>
    </lineage>
</organism>